<dbReference type="PROSITE" id="PS50075">
    <property type="entry name" value="CARRIER"/>
    <property type="match status" value="1"/>
</dbReference>
<evidence type="ECO:0000256" key="8">
    <source>
        <dbReference type="PROSITE-ProRule" id="PRU01363"/>
    </source>
</evidence>
<evidence type="ECO:0000256" key="2">
    <source>
        <dbReference type="ARBA" id="ARBA00022553"/>
    </source>
</evidence>
<feature type="compositionally biased region" description="Polar residues" evidence="9">
    <location>
        <begin position="471"/>
        <end position="505"/>
    </location>
</feature>
<feature type="region of interest" description="C-terminal hotdog fold" evidence="8">
    <location>
        <begin position="1168"/>
        <end position="1326"/>
    </location>
</feature>
<dbReference type="Pfam" id="PF16197">
    <property type="entry name" value="KAsynt_C_assoc"/>
    <property type="match status" value="1"/>
</dbReference>
<evidence type="ECO:0000313" key="13">
    <source>
        <dbReference type="EMBL" id="KAK4496779.1"/>
    </source>
</evidence>
<dbReference type="SMART" id="SM00827">
    <property type="entry name" value="PKS_AT"/>
    <property type="match status" value="1"/>
</dbReference>
<dbReference type="EMBL" id="JAXOVC010000010">
    <property type="protein sequence ID" value="KAK4496779.1"/>
    <property type="molecule type" value="Genomic_DNA"/>
</dbReference>
<feature type="region of interest" description="N-terminal hotdog fold" evidence="8">
    <location>
        <begin position="1001"/>
        <end position="1138"/>
    </location>
</feature>
<dbReference type="InterPro" id="IPR020807">
    <property type="entry name" value="PKS_DH"/>
</dbReference>
<dbReference type="PANTHER" id="PTHR43775:SF29">
    <property type="entry name" value="ASPERFURANONE POLYKETIDE SYNTHASE AFOG-RELATED"/>
    <property type="match status" value="1"/>
</dbReference>
<dbReference type="InterPro" id="IPR020843">
    <property type="entry name" value="ER"/>
</dbReference>
<dbReference type="SMART" id="SM00822">
    <property type="entry name" value="PKS_KR"/>
    <property type="match status" value="1"/>
</dbReference>
<dbReference type="SMART" id="SM00823">
    <property type="entry name" value="PKS_PP"/>
    <property type="match status" value="1"/>
</dbReference>
<dbReference type="Pfam" id="PF21089">
    <property type="entry name" value="PKS_DH_N"/>
    <property type="match status" value="1"/>
</dbReference>
<comment type="caution">
    <text evidence="13">The sequence shown here is derived from an EMBL/GenBank/DDBJ whole genome shotgun (WGS) entry which is preliminary data.</text>
</comment>
<dbReference type="InterPro" id="IPR009081">
    <property type="entry name" value="PP-bd_ACP"/>
</dbReference>
<proteinExistence type="predicted"/>
<sequence length="2637" mass="287816">MNSFGDSIAVIGLACRFPGDASSPDDFWRLLTEGRNVATEVPHDRYSIEGFYHPDPQRGGSIYTRKAHFMSGNIRAFDSAFFGITPQDAQCMDPQQRLVLENVYHAFEDGESLELPSGISLEQAAGSQTSVFVGGGFGADFLKVLSHDSEALAKAKAHGIANSLLSNRVSWFYDLKGVSLTIDTACSSSLVAVHAACQSLQGGESQQAVVSGIGVIEHPDTTMDLGNLGLLSPDGRSYSFDHRANGYGRGEGVGSIIIKPLKAAVRDGDRIRAVIRGTGSNQDGRTPGIAMPSQDAQIKLIREVYAKAGLDLQTTSYIEAHGTGTSTGDPIEAGAIARAFQSSERAEPLVIGSVKANVGHLEGAAGIAGVIKAILMVENGIVPPAPGFEKINPRIPIDKWNLSVATESKPWGHKIRRVSINSFGFGGTNAHAVIDDADSALSDLGNGVWNGVNGVHTSQTNGQPIHANGHSKGSSFNNGDAQTINGNGSHANGHTNGLASQTNGHTSSPPTSQTPLPQSQIFILSAFDQAGISRSASTLLDHLTKHPTPTTSPTFLQDLSYTLANKRTKFPWKQYWLADSQASLLEALAQPTEQAIRAMDRPAKLGFVFTGQGAQWKGMGQALLKYSVYRESIKDADSHLQKIGCPWSLVDLLADAKADMTDPLVSQTACTAVQVALVDLLASWKVRPQRVVGHSSGEIAAAYCAGYLTREDAWKIAYYRGLVCQSSTSRQGAMMAVGLSAKDAQATLQDFASRHGRPGSIRIACFNSPKNVTISGDADAIDLLHEELTQKKIFARKLAVNQAYHSHHMEEHAERYLSLIGELSSPPARQPGQEVEMFSSLTGARASREDVAASKYWKDNLISPVRFEDALKAMLMTPKEEPKKLRLQSSSSQSMITQLLEVGPHPALRSAAQEVASAQVKHTKIDYLATLTRHGSEHDLLNSAAKLFCLGHPISLDAINGTEGPGKRLVSLPPYPFNHEKEHYIHSRLSKAYQHRRHPRHDLFGAPVSDWNATSPRWRGFLRVSELPWLKDHVITGKIIFPGAGYMSMAIQAVQTLADPERASPNGVQVKDIVIRTALVVPDTPEGIEFSLSMSAVPFSKKEASSRWRDFSIQSYDDKADRWTEHCCGSVQLTYADDGVNDLVGARERVEREKSDAELFQRAEEVCKNRVHPNLTYHSWANKGMMLGPPFQNLKDTRMGDGTGMALCRMTVPDVAATMPYNYLQEHTIQPCLMDTVFSTFFTAIIDTDRERLTPQLYLPTSIKSVWVSTAIPREPGVTLQSFTKARKMGFNQFESNITARDPVTNDTVVVIKALRCKRLDTTRSRKDNTEHLCRKIEWQPALSLLKKGSTIFNHLSGSPSDPSDTVEYHRKLQLVVMIYVEEALQKLAGDDGSSMPKHFQYYLQWMRHQRSLAHDGKLVNLQASELTALLQDSEEKAKLLNATSDISAQAELLHRCGPYIHEIMTGKKDVLEIMFGQDDIMDRAYPEILGRGDSLPLFNSFLKGLGHNGTNLNILEIGAGTGTTTLSVLEALSPRRAPTKQSDRVTSRIAQYTYTDISAAFLDRGREKFKPWDNVMEFRVLNIENDPEDQDIVAGSYDVVVASAVIHATVDPLQSLRNARKLLKRGGKLFLIEPLSTGLLDISSCFGLLPGWWLSYDAEKQSMGATMTEDQWEDLLTKAGFSGRDLSLKDHEDANAHEVSYMVSTAVESDGPVNLNGVANACTYVVCDDKQMQSELVASLLETLTPGHICKAVRLQDVQNLHLNSSLCVSLLGLTGLDLSALDEATFASIKHILLTAGKFLWVTCDQASDPLVSMMMGIIRTTRWERDVDQPNLTTLEIEHWSGLSGKAITDAIVRTSRVFDRQDLAYERNGEYLYRNDELWTARVVESGTVTNGLDMADDYVEPTEQPFGGDENRPLMLTQTQPGLLNQMVFVDDSSVSKPLGPTEAEFKVEAAGLNMRDILVAMGNLPNTNLGQEGVGTVTRVGSSVTDLVIGDRVATLITEPSASTFRTLFRTSEDRLVKIPHGTGFVEAAAIPVVFITALYALQQVGRLSAGESILIHSAAGGTGQAAIQLAKLAGATIYATVSTEAKKELLVQRYGLSPEHIFSSRDLAFADGILRLTKGRGVDVILSSLSGEYLRASFSCMAPLGRFLELGQRDIRANANLPMQAFLDNVMYYGVNVFHLAMERTEIAIPLLRQAFDLLSKGEIRAPEPIGVFGFDQMETAFRQLQSGQNMGKSVMVPKKEDPITVMPARPTRYRFREDATYVLAGGMSGIGKSLAIWMASRGAKHLVSLSRSGEVNPELAAVAKLLREHGCQVRVFCCDVSDKAQLATVLAECKTSMPPIRGCIQGAMQLSDALLNNMTLDGYMAAVRPKVHGTRNLHELLDLDMDFFVMLSSLTSVLGSRGQSNYAAGNAYQDALAKHLTSNGIRKAVSVNLGSVADVGFVAQKLDEAHRARINVWSAIPEVTLHSILEYAIDARTNAIGQGFEQCVAGLMTVPDMTTKGVPMPAPMDYPMFAQLHSHRDTSPEDQAVAANSTFPVQKLLRECDSMEATAAVVREAIQRKIATMMSMPWEDIQVSKPLQAYGVDSLVATELRAWVSKTFRSEIEILDVLGQTTLAELSVKIAHGIAPV</sequence>
<dbReference type="InterPro" id="IPR029063">
    <property type="entry name" value="SAM-dependent_MTases_sf"/>
</dbReference>
<dbReference type="Gene3D" id="3.40.50.720">
    <property type="entry name" value="NAD(P)-binding Rossmann-like Domain"/>
    <property type="match status" value="1"/>
</dbReference>
<dbReference type="InterPro" id="IPR014030">
    <property type="entry name" value="Ketoacyl_synth_N"/>
</dbReference>
<dbReference type="Gene3D" id="3.30.70.3290">
    <property type="match status" value="1"/>
</dbReference>
<dbReference type="PROSITE" id="PS52019">
    <property type="entry name" value="PKS_MFAS_DH"/>
    <property type="match status" value="1"/>
</dbReference>
<dbReference type="InterPro" id="IPR016036">
    <property type="entry name" value="Malonyl_transacylase_ACP-bd"/>
</dbReference>
<dbReference type="SUPFAM" id="SSF50129">
    <property type="entry name" value="GroES-like"/>
    <property type="match status" value="1"/>
</dbReference>
<dbReference type="CDD" id="cd00833">
    <property type="entry name" value="PKS"/>
    <property type="match status" value="1"/>
</dbReference>
<protein>
    <recommendedName>
        <fullName evidence="15">Polyketide synthase</fullName>
    </recommendedName>
</protein>
<dbReference type="Pfam" id="PF00109">
    <property type="entry name" value="ketoacyl-synt"/>
    <property type="match status" value="1"/>
</dbReference>
<evidence type="ECO:0000256" key="9">
    <source>
        <dbReference type="SAM" id="MobiDB-lite"/>
    </source>
</evidence>
<dbReference type="Pfam" id="PF08240">
    <property type="entry name" value="ADH_N"/>
    <property type="match status" value="1"/>
</dbReference>
<evidence type="ECO:0000259" key="12">
    <source>
        <dbReference type="PROSITE" id="PS52019"/>
    </source>
</evidence>
<dbReference type="Pfam" id="PF23297">
    <property type="entry name" value="ACP_SdgA_C"/>
    <property type="match status" value="1"/>
</dbReference>
<dbReference type="InterPro" id="IPR042104">
    <property type="entry name" value="PKS_dehydratase_sf"/>
</dbReference>
<dbReference type="InterPro" id="IPR013217">
    <property type="entry name" value="Methyltransf_12"/>
</dbReference>
<dbReference type="InterPro" id="IPR049552">
    <property type="entry name" value="PKS_DH_N"/>
</dbReference>
<evidence type="ECO:0000256" key="1">
    <source>
        <dbReference type="ARBA" id="ARBA00022450"/>
    </source>
</evidence>
<dbReference type="Pfam" id="PF08242">
    <property type="entry name" value="Methyltransf_12"/>
    <property type="match status" value="1"/>
</dbReference>
<dbReference type="Pfam" id="PF00698">
    <property type="entry name" value="Acyl_transf_1"/>
    <property type="match status" value="1"/>
</dbReference>
<dbReference type="PROSITE" id="PS01162">
    <property type="entry name" value="QOR_ZETA_CRYSTAL"/>
    <property type="match status" value="1"/>
</dbReference>
<dbReference type="InterPro" id="IPR014043">
    <property type="entry name" value="Acyl_transferase_dom"/>
</dbReference>
<keyword evidence="1" id="KW-0596">Phosphopantetheine</keyword>
<dbReference type="SUPFAM" id="SSF52151">
    <property type="entry name" value="FabD/lysophospholipase-like"/>
    <property type="match status" value="1"/>
</dbReference>
<keyword evidence="14" id="KW-1185">Reference proteome</keyword>
<dbReference type="InterPro" id="IPR016035">
    <property type="entry name" value="Acyl_Trfase/lysoPLipase"/>
</dbReference>
<evidence type="ECO:0000256" key="6">
    <source>
        <dbReference type="ARBA" id="ARBA00023268"/>
    </source>
</evidence>
<keyword evidence="2" id="KW-0597">Phosphoprotein</keyword>
<dbReference type="Pfam" id="PF14765">
    <property type="entry name" value="PS-DH"/>
    <property type="match status" value="1"/>
</dbReference>
<dbReference type="Gene3D" id="3.40.50.150">
    <property type="entry name" value="Vaccinia Virus protein VP39"/>
    <property type="match status" value="1"/>
</dbReference>
<dbReference type="SUPFAM" id="SSF47336">
    <property type="entry name" value="ACP-like"/>
    <property type="match status" value="1"/>
</dbReference>
<evidence type="ECO:0000259" key="10">
    <source>
        <dbReference type="PROSITE" id="PS50075"/>
    </source>
</evidence>
<evidence type="ECO:0000256" key="3">
    <source>
        <dbReference type="ARBA" id="ARBA00022679"/>
    </source>
</evidence>
<dbReference type="SMART" id="SM00826">
    <property type="entry name" value="PKS_DH"/>
    <property type="match status" value="1"/>
</dbReference>
<accession>A0ABR0E5U1</accession>
<name>A0ABR0E5U1_ZASCE</name>
<dbReference type="Gene3D" id="3.90.180.10">
    <property type="entry name" value="Medium-chain alcohol dehydrogenases, catalytic domain"/>
    <property type="match status" value="1"/>
</dbReference>
<dbReference type="PROSITE" id="PS52004">
    <property type="entry name" value="KS3_2"/>
    <property type="match status" value="1"/>
</dbReference>
<feature type="active site" description="Proton acceptor; for dehydratase activity" evidence="8">
    <location>
        <position position="1033"/>
    </location>
</feature>
<keyword evidence="3" id="KW-0808">Transferase</keyword>
<dbReference type="InterPro" id="IPR013154">
    <property type="entry name" value="ADH-like_N"/>
</dbReference>
<dbReference type="SMART" id="SM00829">
    <property type="entry name" value="PKS_ER"/>
    <property type="match status" value="1"/>
</dbReference>
<feature type="compositionally biased region" description="Low complexity" evidence="9">
    <location>
        <begin position="506"/>
        <end position="516"/>
    </location>
</feature>
<evidence type="ECO:0008006" key="15">
    <source>
        <dbReference type="Google" id="ProtNLM"/>
    </source>
</evidence>
<feature type="region of interest" description="Disordered" evidence="9">
    <location>
        <begin position="455"/>
        <end position="516"/>
    </location>
</feature>
<dbReference type="InterPro" id="IPR050091">
    <property type="entry name" value="PKS_NRPS_Biosynth_Enz"/>
</dbReference>
<dbReference type="CDD" id="cd05195">
    <property type="entry name" value="enoyl_red"/>
    <property type="match status" value="1"/>
</dbReference>
<gene>
    <name evidence="13" type="ORF">PRZ48_012762</name>
</gene>
<dbReference type="InterPro" id="IPR006162">
    <property type="entry name" value="Ppantetheine_attach_site"/>
</dbReference>
<dbReference type="InterPro" id="IPR011032">
    <property type="entry name" value="GroES-like_sf"/>
</dbReference>
<feature type="domain" description="Ketosynthase family 3 (KS3)" evidence="11">
    <location>
        <begin position="5"/>
        <end position="436"/>
    </location>
</feature>
<dbReference type="SUPFAM" id="SSF53335">
    <property type="entry name" value="S-adenosyl-L-methionine-dependent methyltransferases"/>
    <property type="match status" value="1"/>
</dbReference>
<dbReference type="Proteomes" id="UP001305779">
    <property type="component" value="Unassembled WGS sequence"/>
</dbReference>
<reference evidence="13 14" key="1">
    <citation type="journal article" date="2023" name="G3 (Bethesda)">
        <title>A chromosome-level genome assembly of Zasmidium syzygii isolated from banana leaves.</title>
        <authorList>
            <person name="van Westerhoven A.C."/>
            <person name="Mehrabi R."/>
            <person name="Talebi R."/>
            <person name="Steentjes M.B.F."/>
            <person name="Corcolon B."/>
            <person name="Chong P.A."/>
            <person name="Kema G.H.J."/>
            <person name="Seidl M.F."/>
        </authorList>
    </citation>
    <scope>NUCLEOTIDE SEQUENCE [LARGE SCALE GENOMIC DNA]</scope>
    <source>
        <strain evidence="13 14">P124</strain>
    </source>
</reference>
<dbReference type="SUPFAM" id="SSF55048">
    <property type="entry name" value="Probable ACP-binding domain of malonyl-CoA ACP transacylase"/>
    <property type="match status" value="1"/>
</dbReference>
<dbReference type="InterPro" id="IPR016039">
    <property type="entry name" value="Thiolase-like"/>
</dbReference>
<keyword evidence="5" id="KW-0560">Oxidoreductase</keyword>
<evidence type="ECO:0000256" key="7">
    <source>
        <dbReference type="ARBA" id="ARBA00023315"/>
    </source>
</evidence>
<keyword evidence="6" id="KW-0511">Multifunctional enzyme</keyword>
<evidence type="ECO:0000313" key="14">
    <source>
        <dbReference type="Proteomes" id="UP001305779"/>
    </source>
</evidence>
<dbReference type="Gene3D" id="3.40.366.10">
    <property type="entry name" value="Malonyl-Coenzyme A Acyl Carrier Protein, domain 2"/>
    <property type="match status" value="1"/>
</dbReference>
<keyword evidence="7" id="KW-0012">Acyltransferase</keyword>
<dbReference type="InterPro" id="IPR057326">
    <property type="entry name" value="KR_dom"/>
</dbReference>
<dbReference type="Gene3D" id="1.10.1200.10">
    <property type="entry name" value="ACP-like"/>
    <property type="match status" value="1"/>
</dbReference>
<dbReference type="InterPro" id="IPR002364">
    <property type="entry name" value="Quin_OxRdtase/zeta-crystal_CS"/>
</dbReference>
<dbReference type="SUPFAM" id="SSF53901">
    <property type="entry name" value="Thiolase-like"/>
    <property type="match status" value="1"/>
</dbReference>
<dbReference type="InterPro" id="IPR013968">
    <property type="entry name" value="PKS_KR"/>
</dbReference>
<dbReference type="InterPro" id="IPR001227">
    <property type="entry name" value="Ac_transferase_dom_sf"/>
</dbReference>
<dbReference type="InterPro" id="IPR032821">
    <property type="entry name" value="PKS_assoc"/>
</dbReference>
<dbReference type="InterPro" id="IPR018201">
    <property type="entry name" value="Ketoacyl_synth_AS"/>
</dbReference>
<dbReference type="InterPro" id="IPR049900">
    <property type="entry name" value="PKS_mFAS_DH"/>
</dbReference>
<dbReference type="PROSITE" id="PS00606">
    <property type="entry name" value="KS3_1"/>
    <property type="match status" value="1"/>
</dbReference>
<feature type="domain" description="Carrier" evidence="10">
    <location>
        <begin position="2557"/>
        <end position="2634"/>
    </location>
</feature>
<dbReference type="SMART" id="SM00825">
    <property type="entry name" value="PKS_KS"/>
    <property type="match status" value="1"/>
</dbReference>
<dbReference type="Gene3D" id="3.40.47.10">
    <property type="match status" value="1"/>
</dbReference>
<dbReference type="Pfam" id="PF08659">
    <property type="entry name" value="KR"/>
    <property type="match status" value="1"/>
</dbReference>
<organism evidence="13 14">
    <name type="scientific">Zasmidium cellare</name>
    <name type="common">Wine cellar mold</name>
    <name type="synonym">Racodium cellare</name>
    <dbReference type="NCBI Taxonomy" id="395010"/>
    <lineage>
        <taxon>Eukaryota</taxon>
        <taxon>Fungi</taxon>
        <taxon>Dikarya</taxon>
        <taxon>Ascomycota</taxon>
        <taxon>Pezizomycotina</taxon>
        <taxon>Dothideomycetes</taxon>
        <taxon>Dothideomycetidae</taxon>
        <taxon>Mycosphaerellales</taxon>
        <taxon>Mycosphaerellaceae</taxon>
        <taxon>Zasmidium</taxon>
    </lineage>
</organism>
<evidence type="ECO:0000259" key="11">
    <source>
        <dbReference type="PROSITE" id="PS52004"/>
    </source>
</evidence>
<dbReference type="InterPro" id="IPR036291">
    <property type="entry name" value="NAD(P)-bd_dom_sf"/>
</dbReference>
<dbReference type="PROSITE" id="PS00012">
    <property type="entry name" value="PHOSPHOPANTETHEINE"/>
    <property type="match status" value="1"/>
</dbReference>
<dbReference type="InterPro" id="IPR049551">
    <property type="entry name" value="PKS_DH_C"/>
</dbReference>
<dbReference type="Pfam" id="PF13602">
    <property type="entry name" value="ADH_zinc_N_2"/>
    <property type="match status" value="1"/>
</dbReference>
<dbReference type="InterPro" id="IPR014031">
    <property type="entry name" value="Ketoacyl_synth_C"/>
</dbReference>
<feature type="domain" description="PKS/mFAS DH" evidence="12">
    <location>
        <begin position="1001"/>
        <end position="1326"/>
    </location>
</feature>
<evidence type="ECO:0000256" key="4">
    <source>
        <dbReference type="ARBA" id="ARBA00022857"/>
    </source>
</evidence>
<dbReference type="CDD" id="cd02440">
    <property type="entry name" value="AdoMet_MTases"/>
    <property type="match status" value="1"/>
</dbReference>
<dbReference type="InterPro" id="IPR020806">
    <property type="entry name" value="PKS_PP-bd"/>
</dbReference>
<dbReference type="InterPro" id="IPR036736">
    <property type="entry name" value="ACP-like_sf"/>
</dbReference>
<dbReference type="SUPFAM" id="SSF51735">
    <property type="entry name" value="NAD(P)-binding Rossmann-fold domains"/>
    <property type="match status" value="2"/>
</dbReference>
<dbReference type="Pfam" id="PF02801">
    <property type="entry name" value="Ketoacyl-synt_C"/>
    <property type="match status" value="1"/>
</dbReference>
<evidence type="ECO:0000256" key="5">
    <source>
        <dbReference type="ARBA" id="ARBA00023002"/>
    </source>
</evidence>
<dbReference type="PANTHER" id="PTHR43775">
    <property type="entry name" value="FATTY ACID SYNTHASE"/>
    <property type="match status" value="1"/>
</dbReference>
<keyword evidence="4" id="KW-0521">NADP</keyword>
<dbReference type="Gene3D" id="3.10.129.110">
    <property type="entry name" value="Polyketide synthase dehydratase"/>
    <property type="match status" value="1"/>
</dbReference>
<dbReference type="InterPro" id="IPR020841">
    <property type="entry name" value="PKS_Beta-ketoAc_synthase_dom"/>
</dbReference>
<feature type="active site" description="Proton donor; for dehydratase activity" evidence="8">
    <location>
        <position position="1235"/>
    </location>
</feature>